<dbReference type="SMART" id="SM00388">
    <property type="entry name" value="HisKA"/>
    <property type="match status" value="1"/>
</dbReference>
<evidence type="ECO:0000256" key="6">
    <source>
        <dbReference type="ARBA" id="ARBA00022692"/>
    </source>
</evidence>
<reference evidence="20" key="1">
    <citation type="submission" date="2011-09" db="EMBL/GenBank/DDBJ databases">
        <title>The permanent draft genome of Mucilaginibacter paludis DSM 18603.</title>
        <authorList>
            <consortium name="US DOE Joint Genome Institute (JGI-PGF)"/>
            <person name="Lucas S."/>
            <person name="Han J."/>
            <person name="Lapidus A."/>
            <person name="Bruce D."/>
            <person name="Goodwin L."/>
            <person name="Pitluck S."/>
            <person name="Peters L."/>
            <person name="Kyrpides N."/>
            <person name="Mavromatis K."/>
            <person name="Ivanova N."/>
            <person name="Mikhailova N."/>
            <person name="Held B."/>
            <person name="Detter J.C."/>
            <person name="Tapia R."/>
            <person name="Han C."/>
            <person name="Land M."/>
            <person name="Hauser L."/>
            <person name="Markowitz V."/>
            <person name="Cheng J.-F."/>
            <person name="Hugenholtz P."/>
            <person name="Woyke T."/>
            <person name="Wu D."/>
            <person name="Tindall B."/>
            <person name="Brambilla E."/>
            <person name="Klenk H.-P."/>
            <person name="Eisen J.A."/>
        </authorList>
    </citation>
    <scope>NUCLEOTIDE SEQUENCE [LARGE SCALE GENOMIC DNA]</scope>
    <source>
        <strain evidence="20">DSM 18603</strain>
    </source>
</reference>
<dbReference type="PANTHER" id="PTHR45339">
    <property type="entry name" value="HYBRID SIGNAL TRANSDUCTION HISTIDINE KINASE J"/>
    <property type="match status" value="1"/>
</dbReference>
<feature type="coiled-coil region" evidence="14">
    <location>
        <begin position="6"/>
        <end position="33"/>
    </location>
</feature>
<dbReference type="CDD" id="cd00130">
    <property type="entry name" value="PAS"/>
    <property type="match status" value="1"/>
</dbReference>
<dbReference type="Pfam" id="PF00072">
    <property type="entry name" value="Response_reg"/>
    <property type="match status" value="1"/>
</dbReference>
<dbReference type="FunFam" id="3.30.565.10:FF:000010">
    <property type="entry name" value="Sensor histidine kinase RcsC"/>
    <property type="match status" value="1"/>
</dbReference>
<dbReference type="STRING" id="714943.Mucpa_3619"/>
<dbReference type="SMART" id="SM00091">
    <property type="entry name" value="PAS"/>
    <property type="match status" value="2"/>
</dbReference>
<protein>
    <recommendedName>
        <fullName evidence="3">histidine kinase</fullName>
        <ecNumber evidence="3">2.7.13.3</ecNumber>
    </recommendedName>
</protein>
<feature type="domain" description="Histidine kinase" evidence="15">
    <location>
        <begin position="326"/>
        <end position="547"/>
    </location>
</feature>
<dbReference type="NCBIfam" id="TIGR00229">
    <property type="entry name" value="sensory_box"/>
    <property type="match status" value="1"/>
</dbReference>
<keyword evidence="5 13" id="KW-0597">Phosphoprotein</keyword>
<dbReference type="SUPFAM" id="SSF47226">
    <property type="entry name" value="Histidine-containing phosphotransfer domain, HPT domain"/>
    <property type="match status" value="1"/>
</dbReference>
<dbReference type="Pfam" id="PF02518">
    <property type="entry name" value="HATPase_c"/>
    <property type="match status" value="1"/>
</dbReference>
<dbReference type="InterPro" id="IPR001610">
    <property type="entry name" value="PAC"/>
</dbReference>
<dbReference type="InterPro" id="IPR003661">
    <property type="entry name" value="HisK_dim/P_dom"/>
</dbReference>
<dbReference type="GO" id="GO:0005886">
    <property type="term" value="C:plasma membrane"/>
    <property type="evidence" value="ECO:0007669"/>
    <property type="project" value="UniProtKB-SubCell"/>
</dbReference>
<dbReference type="PROSITE" id="PS50113">
    <property type="entry name" value="PAC"/>
    <property type="match status" value="1"/>
</dbReference>
<dbReference type="CDD" id="cd17546">
    <property type="entry name" value="REC_hyHK_CKI1_RcsC-like"/>
    <property type="match status" value="1"/>
</dbReference>
<feature type="modified residue" description="Phosphohistidine" evidence="12">
    <location>
        <position position="761"/>
    </location>
</feature>
<dbReference type="HOGENOM" id="CLU_000445_114_15_10"/>
<keyword evidence="20" id="KW-0808">Transferase</keyword>
<evidence type="ECO:0000313" key="20">
    <source>
        <dbReference type="EMBL" id="EHQ27717.1"/>
    </source>
</evidence>
<dbReference type="InterPro" id="IPR001789">
    <property type="entry name" value="Sig_transdc_resp-reg_receiver"/>
</dbReference>
<dbReference type="InterPro" id="IPR005467">
    <property type="entry name" value="His_kinase_dom"/>
</dbReference>
<evidence type="ECO:0000256" key="5">
    <source>
        <dbReference type="ARBA" id="ARBA00022553"/>
    </source>
</evidence>
<evidence type="ECO:0000259" key="15">
    <source>
        <dbReference type="PROSITE" id="PS50109"/>
    </source>
</evidence>
<dbReference type="PROSITE" id="PS50894">
    <property type="entry name" value="HPT"/>
    <property type="match status" value="1"/>
</dbReference>
<evidence type="ECO:0000259" key="16">
    <source>
        <dbReference type="PROSITE" id="PS50110"/>
    </source>
</evidence>
<dbReference type="SUPFAM" id="SSF52172">
    <property type="entry name" value="CheY-like"/>
    <property type="match status" value="1"/>
</dbReference>
<evidence type="ECO:0000256" key="9">
    <source>
        <dbReference type="ARBA" id="ARBA00022989"/>
    </source>
</evidence>
<evidence type="ECO:0000256" key="1">
    <source>
        <dbReference type="ARBA" id="ARBA00000085"/>
    </source>
</evidence>
<keyword evidence="4" id="KW-1003">Cell membrane</keyword>
<dbReference type="RefSeq" id="WP_008508270.1">
    <property type="nucleotide sequence ID" value="NZ_CM001403.1"/>
</dbReference>
<keyword evidence="11" id="KW-0472">Membrane</keyword>
<dbReference type="SUPFAM" id="SSF55874">
    <property type="entry name" value="ATPase domain of HSP90 chaperone/DNA topoisomerase II/histidine kinase"/>
    <property type="match status" value="1"/>
</dbReference>
<dbReference type="SMART" id="SM00448">
    <property type="entry name" value="REC"/>
    <property type="match status" value="1"/>
</dbReference>
<dbReference type="PANTHER" id="PTHR45339:SF1">
    <property type="entry name" value="HYBRID SIGNAL TRANSDUCTION HISTIDINE KINASE J"/>
    <property type="match status" value="1"/>
</dbReference>
<evidence type="ECO:0000256" key="8">
    <source>
        <dbReference type="ARBA" id="ARBA00022840"/>
    </source>
</evidence>
<organism evidence="20 21">
    <name type="scientific">Mucilaginibacter paludis DSM 18603</name>
    <dbReference type="NCBI Taxonomy" id="714943"/>
    <lineage>
        <taxon>Bacteria</taxon>
        <taxon>Pseudomonadati</taxon>
        <taxon>Bacteroidota</taxon>
        <taxon>Sphingobacteriia</taxon>
        <taxon>Sphingobacteriales</taxon>
        <taxon>Sphingobacteriaceae</taxon>
        <taxon>Mucilaginibacter</taxon>
    </lineage>
</organism>
<dbReference type="InterPro" id="IPR000014">
    <property type="entry name" value="PAS"/>
</dbReference>
<keyword evidence="9" id="KW-1133">Transmembrane helix</keyword>
<dbReference type="GO" id="GO:0005524">
    <property type="term" value="F:ATP binding"/>
    <property type="evidence" value="ECO:0007669"/>
    <property type="project" value="UniProtKB-KW"/>
</dbReference>
<dbReference type="OrthoDB" id="9811889at2"/>
<dbReference type="SUPFAM" id="SSF47384">
    <property type="entry name" value="Homodimeric domain of signal transducing histidine kinase"/>
    <property type="match status" value="1"/>
</dbReference>
<dbReference type="CDD" id="cd00082">
    <property type="entry name" value="HisKA"/>
    <property type="match status" value="1"/>
</dbReference>
<dbReference type="AlphaFoldDB" id="H1YJ22"/>
<dbReference type="Gene3D" id="3.30.565.10">
    <property type="entry name" value="Histidine kinase-like ATPase, C-terminal domain"/>
    <property type="match status" value="1"/>
</dbReference>
<dbReference type="CDD" id="cd16922">
    <property type="entry name" value="HATPase_EvgS-ArcB-TorS-like"/>
    <property type="match status" value="1"/>
</dbReference>
<dbReference type="SMART" id="SM00387">
    <property type="entry name" value="HATPase_c"/>
    <property type="match status" value="1"/>
</dbReference>
<sequence length="818" mass="91906">METDDISLLKKQIDRQQLEITRLNQELALAKNSGLPACNGLGDKRDADSHLAETVFRLSATISNLNEAVLLEDENRKIVLANASFCKMFNLKADPQSLVGLDCRGSAEESKFHFKDEAGFVVRIENLLKDRKTAVGDVLELKDGRILNRDFIPINIAGNYIGHLWKYLDITEQKIAQDAIRRREEKYRRIIENMNLGLLEVDTEECIIFANQSFCDITGFLPNELIGVNAAKLFLGNRDEESMKEKRELRKQGISDAYELKIKTKAGDHKWMLISGAPLYDDQKKLTGSIGIHLDITGQKRLESDLIEAKKIAEESSRAKEIFLANMSHEIRTPINAILGLSRLLTKTTQNSQQRTYTEAIIKSAENLIVIINDILDLTKIEAGQIQIENIEFNLADLIKQLEGVLRYKTEEKGLEFDATTSVHVPPVLMGDPYRINQVLLNLVGNAIKFTEKGGIEVWCKLVDQQKDVNEIQFTVKDTGVGMEPEYLKHIFTNFSQEDASITRKHGGTGLGLSISRQLVELMGGKIHVESTKGLGTVISFTLLLPTGKIESVSQLSDGSVEVKQNYRALINREILLVEDNEFNRLLASTILNTYGAVVTEAWNGKIATQMVQEKNFDLIVMDVQMPVMNGFEASRYIRQTLKSAVPIIALTANAIKGEDIKCYEAGMNEYITKPFEEKYLINLICSVLKNKPANQRGATEIKRAEGELYSLETLKQTAGADSAFVNRMLLMFIKQGNESLAQIDEALNEKDLVRLKALAHKIKPSVNYLKMHGLSQWILKVQNWEGGANDELTRIVKILQDKLREVINVIEADLAKQ</sequence>
<dbReference type="InterPro" id="IPR035965">
    <property type="entry name" value="PAS-like_dom_sf"/>
</dbReference>
<dbReference type="SUPFAM" id="SSF55785">
    <property type="entry name" value="PYP-like sensor domain (PAS domain)"/>
    <property type="match status" value="2"/>
</dbReference>
<dbReference type="Pfam" id="PF13188">
    <property type="entry name" value="PAS_8"/>
    <property type="match status" value="1"/>
</dbReference>
<evidence type="ECO:0000256" key="14">
    <source>
        <dbReference type="SAM" id="Coils"/>
    </source>
</evidence>
<feature type="domain" description="HPt" evidence="19">
    <location>
        <begin position="722"/>
        <end position="814"/>
    </location>
</feature>
<dbReference type="InterPro" id="IPR036641">
    <property type="entry name" value="HPT_dom_sf"/>
</dbReference>
<dbReference type="Gene3D" id="3.30.450.20">
    <property type="entry name" value="PAS domain"/>
    <property type="match status" value="2"/>
</dbReference>
<gene>
    <name evidence="20" type="ORF">Mucpa_3619</name>
</gene>
<keyword evidence="7" id="KW-0547">Nucleotide-binding</keyword>
<dbReference type="EMBL" id="CM001403">
    <property type="protein sequence ID" value="EHQ27717.1"/>
    <property type="molecule type" value="Genomic_DNA"/>
</dbReference>
<evidence type="ECO:0000256" key="12">
    <source>
        <dbReference type="PROSITE-ProRule" id="PRU00110"/>
    </source>
</evidence>
<dbReference type="Gene3D" id="3.40.50.2300">
    <property type="match status" value="1"/>
</dbReference>
<evidence type="ECO:0000259" key="17">
    <source>
        <dbReference type="PROSITE" id="PS50112"/>
    </source>
</evidence>
<dbReference type="InterPro" id="IPR008207">
    <property type="entry name" value="Sig_transdc_His_kin_Hpt_dom"/>
</dbReference>
<evidence type="ECO:0000256" key="2">
    <source>
        <dbReference type="ARBA" id="ARBA00004651"/>
    </source>
</evidence>
<feature type="modified residue" description="4-aspartylphosphate" evidence="13">
    <location>
        <position position="623"/>
    </location>
</feature>
<name>H1YJ22_9SPHI</name>
<dbReference type="InterPro" id="IPR036890">
    <property type="entry name" value="HATPase_C_sf"/>
</dbReference>
<keyword evidence="21" id="KW-1185">Reference proteome</keyword>
<dbReference type="PRINTS" id="PR00344">
    <property type="entry name" value="BCTRLSENSOR"/>
</dbReference>
<evidence type="ECO:0000256" key="3">
    <source>
        <dbReference type="ARBA" id="ARBA00012438"/>
    </source>
</evidence>
<keyword evidence="20" id="KW-0418">Kinase</keyword>
<dbReference type="PROSITE" id="PS50112">
    <property type="entry name" value="PAS"/>
    <property type="match status" value="1"/>
</dbReference>
<evidence type="ECO:0000256" key="10">
    <source>
        <dbReference type="ARBA" id="ARBA00023012"/>
    </source>
</evidence>
<evidence type="ECO:0000256" key="13">
    <source>
        <dbReference type="PROSITE-ProRule" id="PRU00169"/>
    </source>
</evidence>
<evidence type="ECO:0000259" key="18">
    <source>
        <dbReference type="PROSITE" id="PS50113"/>
    </source>
</evidence>
<feature type="domain" description="PAC" evidence="18">
    <location>
        <begin position="256"/>
        <end position="308"/>
    </location>
</feature>
<evidence type="ECO:0000256" key="11">
    <source>
        <dbReference type="ARBA" id="ARBA00023136"/>
    </source>
</evidence>
<dbReference type="PROSITE" id="PS50110">
    <property type="entry name" value="RESPONSE_REGULATORY"/>
    <property type="match status" value="1"/>
</dbReference>
<dbReference type="Gene3D" id="1.10.287.130">
    <property type="match status" value="1"/>
</dbReference>
<feature type="domain" description="PAS" evidence="17">
    <location>
        <begin position="183"/>
        <end position="257"/>
    </location>
</feature>
<keyword evidence="10" id="KW-0902">Two-component regulatory system</keyword>
<dbReference type="Pfam" id="PF13426">
    <property type="entry name" value="PAS_9"/>
    <property type="match status" value="1"/>
</dbReference>
<dbReference type="eggNOG" id="COG5002">
    <property type="taxonomic scope" value="Bacteria"/>
</dbReference>
<dbReference type="Proteomes" id="UP000002774">
    <property type="component" value="Chromosome"/>
</dbReference>
<dbReference type="InterPro" id="IPR011006">
    <property type="entry name" value="CheY-like_superfamily"/>
</dbReference>
<dbReference type="InterPro" id="IPR036097">
    <property type="entry name" value="HisK_dim/P_sf"/>
</dbReference>
<comment type="catalytic activity">
    <reaction evidence="1">
        <text>ATP + protein L-histidine = ADP + protein N-phospho-L-histidine.</text>
        <dbReference type="EC" id="2.7.13.3"/>
    </reaction>
</comment>
<dbReference type="InterPro" id="IPR003594">
    <property type="entry name" value="HATPase_dom"/>
</dbReference>
<feature type="domain" description="Response regulatory" evidence="16">
    <location>
        <begin position="574"/>
        <end position="689"/>
    </location>
</feature>
<dbReference type="InterPro" id="IPR004358">
    <property type="entry name" value="Sig_transdc_His_kin-like_C"/>
</dbReference>
<proteinExistence type="predicted"/>
<keyword evidence="8" id="KW-0067">ATP-binding</keyword>
<dbReference type="Pfam" id="PF00512">
    <property type="entry name" value="HisKA"/>
    <property type="match status" value="1"/>
</dbReference>
<keyword evidence="6" id="KW-0812">Transmembrane</keyword>
<comment type="subcellular location">
    <subcellularLocation>
        <location evidence="2">Cell membrane</location>
        <topology evidence="2">Multi-pass membrane protein</topology>
    </subcellularLocation>
</comment>
<dbReference type="InterPro" id="IPR000700">
    <property type="entry name" value="PAS-assoc_C"/>
</dbReference>
<dbReference type="GO" id="GO:0000155">
    <property type="term" value="F:phosphorelay sensor kinase activity"/>
    <property type="evidence" value="ECO:0007669"/>
    <property type="project" value="InterPro"/>
</dbReference>
<keyword evidence="14" id="KW-0175">Coiled coil</keyword>
<accession>H1YJ22</accession>
<dbReference type="SMART" id="SM00086">
    <property type="entry name" value="PAC"/>
    <property type="match status" value="1"/>
</dbReference>
<evidence type="ECO:0000256" key="7">
    <source>
        <dbReference type="ARBA" id="ARBA00022741"/>
    </source>
</evidence>
<dbReference type="PROSITE" id="PS50109">
    <property type="entry name" value="HIS_KIN"/>
    <property type="match status" value="1"/>
</dbReference>
<evidence type="ECO:0000256" key="4">
    <source>
        <dbReference type="ARBA" id="ARBA00022475"/>
    </source>
</evidence>
<evidence type="ECO:0000259" key="19">
    <source>
        <dbReference type="PROSITE" id="PS50894"/>
    </source>
</evidence>
<dbReference type="EC" id="2.7.13.3" evidence="3"/>
<evidence type="ECO:0000313" key="21">
    <source>
        <dbReference type="Proteomes" id="UP000002774"/>
    </source>
</evidence>
<dbReference type="Gene3D" id="1.20.120.160">
    <property type="entry name" value="HPT domain"/>
    <property type="match status" value="1"/>
</dbReference>